<feature type="coiled-coil region" evidence="1">
    <location>
        <begin position="181"/>
        <end position="222"/>
    </location>
</feature>
<gene>
    <name evidence="3" type="ORF">EWM63_24455</name>
</gene>
<evidence type="ECO:0000313" key="4">
    <source>
        <dbReference type="Proteomes" id="UP000290637"/>
    </source>
</evidence>
<dbReference type="Proteomes" id="UP000290637">
    <property type="component" value="Chromosome"/>
</dbReference>
<feature type="transmembrane region" description="Helical" evidence="2">
    <location>
        <begin position="20"/>
        <end position="38"/>
    </location>
</feature>
<reference evidence="3 4" key="1">
    <citation type="submission" date="2019-02" db="EMBL/GenBank/DDBJ databases">
        <title>Draft Genome Sequences of Six Type Strains of the Genus Massilia.</title>
        <authorList>
            <person name="Miess H."/>
            <person name="Frediansyhah A."/>
            <person name="Gross H."/>
        </authorList>
    </citation>
    <scope>NUCLEOTIDE SEQUENCE [LARGE SCALE GENOMIC DNA]</scope>
    <source>
        <strain evidence="3 4">DSM 17473</strain>
    </source>
</reference>
<proteinExistence type="predicted"/>
<keyword evidence="2" id="KW-0812">Transmembrane</keyword>
<protein>
    <submittedName>
        <fullName evidence="3">Uncharacterized protein</fullName>
    </submittedName>
</protein>
<sequence length="351" mass="38977">MTIDIFRKIQVWLKAHGEIVALLGLVTGTAIAIGIPIWQTYWLDTPQLAVEIYAIDRSVASDVQLPLEDEELKILAVRQNRFLSQELLFQSLSPAQNNRSNSTVSYSKAADLALSALKQERKSLPEKIEERNEAIKELENLTAANTTSTVLNRFSARINQHMELGPLDTVEGRTSAIASLIEEARAANEAAAKRNVELESKLPAAEQKLEQAKKDFEAQKSTFQISAVFTNAGRKSISIRQSALCRVYIGRGNYVDIRLSLKDAKENAEIAPNGTRIASFSSEPLESFLPEDRQSISTHWGQSVHAILFVEDISGAIHSSNRIAFAKGAYQKSIFDRLTAEASKQFYQARD</sequence>
<evidence type="ECO:0000313" key="3">
    <source>
        <dbReference type="EMBL" id="QBE65743.1"/>
    </source>
</evidence>
<evidence type="ECO:0000256" key="2">
    <source>
        <dbReference type="SAM" id="Phobius"/>
    </source>
</evidence>
<dbReference type="KEGG" id="plue:EWM63_24455"/>
<evidence type="ECO:0000256" key="1">
    <source>
        <dbReference type="SAM" id="Coils"/>
    </source>
</evidence>
<organism evidence="3 4">
    <name type="scientific">Pseudoduganella lutea</name>
    <dbReference type="NCBI Taxonomy" id="321985"/>
    <lineage>
        <taxon>Bacteria</taxon>
        <taxon>Pseudomonadati</taxon>
        <taxon>Pseudomonadota</taxon>
        <taxon>Betaproteobacteria</taxon>
        <taxon>Burkholderiales</taxon>
        <taxon>Oxalobacteraceae</taxon>
        <taxon>Telluria group</taxon>
        <taxon>Pseudoduganella</taxon>
    </lineage>
</organism>
<accession>A0A4V0Z453</accession>
<dbReference type="EMBL" id="CP035913">
    <property type="protein sequence ID" value="QBE65743.1"/>
    <property type="molecule type" value="Genomic_DNA"/>
</dbReference>
<name>A0A4V0Z453_9BURK</name>
<keyword evidence="2" id="KW-1133">Transmembrane helix</keyword>
<keyword evidence="4" id="KW-1185">Reference proteome</keyword>
<dbReference type="RefSeq" id="WP_130188852.1">
    <property type="nucleotide sequence ID" value="NZ_CP035913.1"/>
</dbReference>
<keyword evidence="1" id="KW-0175">Coiled coil</keyword>
<dbReference type="OrthoDB" id="5850615at2"/>
<dbReference type="AlphaFoldDB" id="A0A4V0Z453"/>
<keyword evidence="2" id="KW-0472">Membrane</keyword>